<evidence type="ECO:0000256" key="1">
    <source>
        <dbReference type="SAM" id="MobiDB-lite"/>
    </source>
</evidence>
<feature type="compositionally biased region" description="Basic residues" evidence="1">
    <location>
        <begin position="432"/>
        <end position="442"/>
    </location>
</feature>
<gene>
    <name evidence="2" type="ORF">C7M84_012202</name>
</gene>
<feature type="region of interest" description="Disordered" evidence="1">
    <location>
        <begin position="598"/>
        <end position="689"/>
    </location>
</feature>
<evidence type="ECO:0000313" key="3">
    <source>
        <dbReference type="Proteomes" id="UP000283509"/>
    </source>
</evidence>
<keyword evidence="3" id="KW-1185">Reference proteome</keyword>
<dbReference type="OrthoDB" id="6354964at2759"/>
<feature type="region of interest" description="Disordered" evidence="1">
    <location>
        <begin position="131"/>
        <end position="156"/>
    </location>
</feature>
<dbReference type="Proteomes" id="UP000283509">
    <property type="component" value="Unassembled WGS sequence"/>
</dbReference>
<reference evidence="2 3" key="1">
    <citation type="submission" date="2018-04" db="EMBL/GenBank/DDBJ databases">
        <authorList>
            <person name="Zhang X."/>
            <person name="Yuan J."/>
            <person name="Li F."/>
            <person name="Xiang J."/>
        </authorList>
    </citation>
    <scope>NUCLEOTIDE SEQUENCE [LARGE SCALE GENOMIC DNA]</scope>
    <source>
        <tissue evidence="2">Muscle</tissue>
    </source>
</reference>
<protein>
    <submittedName>
        <fullName evidence="2">Uncharacterized protein</fullName>
    </submittedName>
</protein>
<sequence>MNKCIIKPPDALTGQISDFWSWYFYDDAAETCSNVSITANYHHRPSLTDYIRGEFQVSDRILGSPCAVITISSFLIQDILNLEVDIQLVFDSGPMLLAVSLYFRGFAIWLVNLVEFGTVLNAFCKSYHKRSKQERQQKKREKKERAEQFHQEASQAGRRAVAGAGAGGAAAVTDSAYGNNVLKQGVTQYHGNAPPYVADGHVNPAFDPDHPPVYPNQPAPAPRELPKVPTELRPFSYLNPGFRPTHPHDVDGMKAGALAQVERGYLSDDGDPFRGPRRAPSYRPDAPPSDNFPKRHDSLRSLPVQQDPRPLRRYASSRDPGRPGLGNSPAHDPRPPSEYAQPWDRQGHPTQVEQLREYLGVSKVFPEGDPRLLLGPPSGPPRTEPRHHDNPYHFNHISSSINSPLPPSHHAPNPSTDTPSPPIYQVPESFRAKHNSSRHNKPTLHFTPQSPSHRHDPPPRSANLSQHNKRNTYQTQKQTSGKNPAQVSLSGNISKNEAGTQLVHGGVEVPAFRRDMTARMSDRLRRTRQEKLADHARDWELQWNVMKKERSNRTDDQKLNVATNRHYVERNGDHIARESNNINNNKTHLESLGVRAHKTGHPHVAPNTLMNGDYSSPQCLPSKQSQARQGNTSAKKPHQQRSVQAKNSNQGTIQHERGKQASYPVSHTPRIHTDTKALPSAAGGTGGRMRMKRREFTEPFVQVRPGMGMARAPRTSTLSIASEDTLPADPAFPILFKVPGMRCRQEGAIMMHYHPCDGFQCSRGVRSQDSKA</sequence>
<feature type="compositionally biased region" description="Polar residues" evidence="1">
    <location>
        <begin position="462"/>
        <end position="499"/>
    </location>
</feature>
<feature type="compositionally biased region" description="Polar residues" evidence="1">
    <location>
        <begin position="608"/>
        <end position="653"/>
    </location>
</feature>
<feature type="compositionally biased region" description="Basic residues" evidence="1">
    <location>
        <begin position="131"/>
        <end position="142"/>
    </location>
</feature>
<accession>A0A3R7PX85</accession>
<feature type="region of interest" description="Disordered" evidence="1">
    <location>
        <begin position="265"/>
        <end position="348"/>
    </location>
</feature>
<reference evidence="2 3" key="2">
    <citation type="submission" date="2019-01" db="EMBL/GenBank/DDBJ databases">
        <title>The decoding of complex shrimp genome reveals the adaptation for benthos swimmer, frequently molting mechanism and breeding impact on genome.</title>
        <authorList>
            <person name="Sun Y."/>
            <person name="Gao Y."/>
            <person name="Yu Y."/>
        </authorList>
    </citation>
    <scope>NUCLEOTIDE SEQUENCE [LARGE SCALE GENOMIC DNA]</scope>
    <source>
        <tissue evidence="2">Muscle</tissue>
    </source>
</reference>
<dbReference type="AlphaFoldDB" id="A0A3R7PX85"/>
<comment type="caution">
    <text evidence="2">The sequence shown here is derived from an EMBL/GenBank/DDBJ whole genome shotgun (WGS) entry which is preliminary data.</text>
</comment>
<dbReference type="EMBL" id="QCYY01000255">
    <property type="protein sequence ID" value="ROT85545.1"/>
    <property type="molecule type" value="Genomic_DNA"/>
</dbReference>
<feature type="region of interest" description="Disordered" evidence="1">
    <location>
        <begin position="366"/>
        <end position="502"/>
    </location>
</feature>
<evidence type="ECO:0000313" key="2">
    <source>
        <dbReference type="EMBL" id="ROT85545.1"/>
    </source>
</evidence>
<name>A0A3R7PX85_PENVA</name>
<proteinExistence type="predicted"/>
<organism evidence="2 3">
    <name type="scientific">Penaeus vannamei</name>
    <name type="common">Whiteleg shrimp</name>
    <name type="synonym">Litopenaeus vannamei</name>
    <dbReference type="NCBI Taxonomy" id="6689"/>
    <lineage>
        <taxon>Eukaryota</taxon>
        <taxon>Metazoa</taxon>
        <taxon>Ecdysozoa</taxon>
        <taxon>Arthropoda</taxon>
        <taxon>Crustacea</taxon>
        <taxon>Multicrustacea</taxon>
        <taxon>Malacostraca</taxon>
        <taxon>Eumalacostraca</taxon>
        <taxon>Eucarida</taxon>
        <taxon>Decapoda</taxon>
        <taxon>Dendrobranchiata</taxon>
        <taxon>Penaeoidea</taxon>
        <taxon>Penaeidae</taxon>
        <taxon>Penaeus</taxon>
    </lineage>
</organism>